<evidence type="ECO:0000256" key="13">
    <source>
        <dbReference type="ARBA" id="ARBA00022984"/>
    </source>
</evidence>
<comment type="subcellular location">
    <subcellularLocation>
        <location evidence="3 19">Cytoplasm</location>
    </subcellularLocation>
</comment>
<comment type="function">
    <text evidence="2 19">Cell wall formation.</text>
</comment>
<dbReference type="InterPro" id="IPR036318">
    <property type="entry name" value="FAD-bd_PCMH-like_sf"/>
</dbReference>
<accession>A0A3M6Q279</accession>
<dbReference type="RefSeq" id="WP_122254490.1">
    <property type="nucleotide sequence ID" value="NZ_RDQL01000017.1"/>
</dbReference>
<dbReference type="GO" id="GO:0071949">
    <property type="term" value="F:FAD binding"/>
    <property type="evidence" value="ECO:0007669"/>
    <property type="project" value="InterPro"/>
</dbReference>
<evidence type="ECO:0000256" key="9">
    <source>
        <dbReference type="ARBA" id="ARBA00022630"/>
    </source>
</evidence>
<dbReference type="EMBL" id="RDQL01000017">
    <property type="protein sequence ID" value="RMW96844.1"/>
    <property type="molecule type" value="Genomic_DNA"/>
</dbReference>
<evidence type="ECO:0000256" key="17">
    <source>
        <dbReference type="ARBA" id="ARBA00031026"/>
    </source>
</evidence>
<keyword evidence="8 19" id="KW-0132">Cell division</keyword>
<evidence type="ECO:0000256" key="5">
    <source>
        <dbReference type="ARBA" id="ARBA00012518"/>
    </source>
</evidence>
<gene>
    <name evidence="19" type="primary">murB</name>
    <name evidence="21" type="ORF">EBQ25_10590</name>
</gene>
<keyword evidence="15 19" id="KW-0131">Cell cycle</keyword>
<dbReference type="PANTHER" id="PTHR21071">
    <property type="entry name" value="UDP-N-ACETYLENOLPYRUVOYLGLUCOSAMINE REDUCTASE"/>
    <property type="match status" value="1"/>
</dbReference>
<keyword evidence="16 19" id="KW-0961">Cell wall biogenesis/degradation</keyword>
<keyword evidence="13 19" id="KW-0573">Peptidoglycan synthesis</keyword>
<name>A0A3M6Q279_9BURK</name>
<keyword evidence="7 19" id="KW-0963">Cytoplasm</keyword>
<dbReference type="GO" id="GO:0071555">
    <property type="term" value="P:cell wall organization"/>
    <property type="evidence" value="ECO:0007669"/>
    <property type="project" value="UniProtKB-KW"/>
</dbReference>
<evidence type="ECO:0000313" key="22">
    <source>
        <dbReference type="Proteomes" id="UP000267035"/>
    </source>
</evidence>
<keyword evidence="22" id="KW-1185">Reference proteome</keyword>
<evidence type="ECO:0000256" key="12">
    <source>
        <dbReference type="ARBA" id="ARBA00022960"/>
    </source>
</evidence>
<evidence type="ECO:0000256" key="19">
    <source>
        <dbReference type="HAMAP-Rule" id="MF_00037"/>
    </source>
</evidence>
<comment type="pathway">
    <text evidence="4 19">Cell wall biogenesis; peptidoglycan biosynthesis.</text>
</comment>
<comment type="caution">
    <text evidence="21">The sequence shown here is derived from an EMBL/GenBank/DDBJ whole genome shotgun (WGS) entry which is preliminary data.</text>
</comment>
<sequence length="402" mass="44055">MLVEKNISLRPYNTFGIAAKALALVRARSEADVIAFAQLWGQQRRQGLPPAARIAPQWEPLVLGGGSNLVLTGDVRRPVLKMEIMGRRVLQSDEQGWLIEAGAGERWHELVRWSLEQGMPGLENMALIPGTVGAAPVQNIGAYGVELQDRLHSLEGIDLYSGKPFSLTAAQCAFGYRDSIFKHAPARAGVRVDMAQTLKNQKLQRTTDDMQADAIDHAPASVAQALGMGLGLAGRAVITRVRLWLPRRWRPVLDYHDLQRRMQASGIAQPSAQQIFDWVVAIRREKLPDPAQIGNVGSFFKNPVVTPEQCRDIIAREPHIVHYPMPDGSAKLAAGWMIDACGWKGKAIGNAGVYDKQALVLVNLGQGEQSATGGEVMMLAQAIQTSVYERYGIRLEPEPVVV</sequence>
<comment type="catalytic activity">
    <reaction evidence="18 19">
        <text>UDP-N-acetyl-alpha-D-muramate + NADP(+) = UDP-N-acetyl-3-O-(1-carboxyvinyl)-alpha-D-glucosamine + NADPH + H(+)</text>
        <dbReference type="Rhea" id="RHEA:12248"/>
        <dbReference type="ChEBI" id="CHEBI:15378"/>
        <dbReference type="ChEBI" id="CHEBI:57783"/>
        <dbReference type="ChEBI" id="CHEBI:58349"/>
        <dbReference type="ChEBI" id="CHEBI:68483"/>
        <dbReference type="ChEBI" id="CHEBI:70757"/>
        <dbReference type="EC" id="1.3.1.98"/>
    </reaction>
</comment>
<evidence type="ECO:0000256" key="2">
    <source>
        <dbReference type="ARBA" id="ARBA00003921"/>
    </source>
</evidence>
<comment type="cofactor">
    <cofactor evidence="1 19">
        <name>FAD</name>
        <dbReference type="ChEBI" id="CHEBI:57692"/>
    </cofactor>
</comment>
<evidence type="ECO:0000259" key="20">
    <source>
        <dbReference type="PROSITE" id="PS51387"/>
    </source>
</evidence>
<evidence type="ECO:0000256" key="15">
    <source>
        <dbReference type="ARBA" id="ARBA00023306"/>
    </source>
</evidence>
<dbReference type="InterPro" id="IPR016167">
    <property type="entry name" value="FAD-bd_PCMH_sub1"/>
</dbReference>
<keyword evidence="9 19" id="KW-0285">Flavoprotein</keyword>
<evidence type="ECO:0000256" key="3">
    <source>
        <dbReference type="ARBA" id="ARBA00004496"/>
    </source>
</evidence>
<keyword evidence="12 19" id="KW-0133">Cell shape</keyword>
<feature type="active site" description="Proton donor" evidence="19">
    <location>
        <position position="298"/>
    </location>
</feature>
<dbReference type="InterPro" id="IPR011601">
    <property type="entry name" value="MurB_C"/>
</dbReference>
<dbReference type="SUPFAM" id="SSF56176">
    <property type="entry name" value="FAD-binding/transporter-associated domain-like"/>
    <property type="match status" value="1"/>
</dbReference>
<dbReference type="GO" id="GO:0005829">
    <property type="term" value="C:cytosol"/>
    <property type="evidence" value="ECO:0007669"/>
    <property type="project" value="TreeGrafter"/>
</dbReference>
<evidence type="ECO:0000256" key="16">
    <source>
        <dbReference type="ARBA" id="ARBA00023316"/>
    </source>
</evidence>
<evidence type="ECO:0000256" key="4">
    <source>
        <dbReference type="ARBA" id="ARBA00004752"/>
    </source>
</evidence>
<evidence type="ECO:0000256" key="14">
    <source>
        <dbReference type="ARBA" id="ARBA00023002"/>
    </source>
</evidence>
<dbReference type="Gene3D" id="3.30.465.10">
    <property type="match status" value="1"/>
</dbReference>
<keyword evidence="10 19" id="KW-0274">FAD</keyword>
<feature type="active site" evidence="19">
    <location>
        <position position="177"/>
    </location>
</feature>
<feature type="active site" evidence="19">
    <location>
        <position position="398"/>
    </location>
</feature>
<dbReference type="GO" id="GO:0008762">
    <property type="term" value="F:UDP-N-acetylmuramate dehydrogenase activity"/>
    <property type="evidence" value="ECO:0007669"/>
    <property type="project" value="UniProtKB-UniRule"/>
</dbReference>
<dbReference type="Gene3D" id="3.90.78.10">
    <property type="entry name" value="UDP-N-acetylenolpyruvoylglucosamine reductase, C-terminal domain"/>
    <property type="match status" value="1"/>
</dbReference>
<evidence type="ECO:0000256" key="1">
    <source>
        <dbReference type="ARBA" id="ARBA00001974"/>
    </source>
</evidence>
<keyword evidence="14 19" id="KW-0560">Oxidoreductase</keyword>
<dbReference type="InterPro" id="IPR016166">
    <property type="entry name" value="FAD-bd_PCMH"/>
</dbReference>
<comment type="similarity">
    <text evidence="19">Belongs to the MurB family.</text>
</comment>
<dbReference type="InterPro" id="IPR036635">
    <property type="entry name" value="MurB_C_sf"/>
</dbReference>
<evidence type="ECO:0000256" key="7">
    <source>
        <dbReference type="ARBA" id="ARBA00022490"/>
    </source>
</evidence>
<proteinExistence type="inferred from homology"/>
<feature type="domain" description="FAD-binding PCMH-type" evidence="20">
    <location>
        <begin position="17"/>
        <end position="248"/>
    </location>
</feature>
<evidence type="ECO:0000256" key="11">
    <source>
        <dbReference type="ARBA" id="ARBA00022857"/>
    </source>
</evidence>
<dbReference type="InterPro" id="IPR006094">
    <property type="entry name" value="Oxid_FAD_bind_N"/>
</dbReference>
<dbReference type="PROSITE" id="PS51387">
    <property type="entry name" value="FAD_PCMH"/>
    <property type="match status" value="1"/>
</dbReference>
<dbReference type="Pfam" id="PF02873">
    <property type="entry name" value="MurB_C"/>
    <property type="match status" value="1"/>
</dbReference>
<evidence type="ECO:0000256" key="8">
    <source>
        <dbReference type="ARBA" id="ARBA00022618"/>
    </source>
</evidence>
<organism evidence="21 22">
    <name type="scientific">Allofranklinella schreckenbergeri</name>
    <dbReference type="NCBI Taxonomy" id="1076744"/>
    <lineage>
        <taxon>Bacteria</taxon>
        <taxon>Pseudomonadati</taxon>
        <taxon>Pseudomonadota</taxon>
        <taxon>Betaproteobacteria</taxon>
        <taxon>Burkholderiales</taxon>
        <taxon>Comamonadaceae</taxon>
        <taxon>Allofranklinella</taxon>
    </lineage>
</organism>
<dbReference type="GO" id="GO:0008360">
    <property type="term" value="P:regulation of cell shape"/>
    <property type="evidence" value="ECO:0007669"/>
    <property type="project" value="UniProtKB-KW"/>
</dbReference>
<dbReference type="GO" id="GO:0051301">
    <property type="term" value="P:cell division"/>
    <property type="evidence" value="ECO:0007669"/>
    <property type="project" value="UniProtKB-KW"/>
</dbReference>
<dbReference type="InterPro" id="IPR016169">
    <property type="entry name" value="FAD-bd_PCMH_sub2"/>
</dbReference>
<dbReference type="EC" id="1.3.1.98" evidence="5 19"/>
<dbReference type="HAMAP" id="MF_00037">
    <property type="entry name" value="MurB"/>
    <property type="match status" value="1"/>
</dbReference>
<dbReference type="PANTHER" id="PTHR21071:SF4">
    <property type="entry name" value="UDP-N-ACETYLENOLPYRUVOYLGLUCOSAMINE REDUCTASE"/>
    <property type="match status" value="1"/>
</dbReference>
<evidence type="ECO:0000256" key="10">
    <source>
        <dbReference type="ARBA" id="ARBA00022827"/>
    </source>
</evidence>
<dbReference type="GO" id="GO:0009252">
    <property type="term" value="P:peptidoglycan biosynthetic process"/>
    <property type="evidence" value="ECO:0007669"/>
    <property type="project" value="UniProtKB-UniRule"/>
</dbReference>
<evidence type="ECO:0000313" key="21">
    <source>
        <dbReference type="EMBL" id="RMW96844.1"/>
    </source>
</evidence>
<dbReference type="UniPathway" id="UPA00219"/>
<dbReference type="Gene3D" id="3.30.43.10">
    <property type="entry name" value="Uridine Diphospho-n-acetylenolpyruvylglucosamine Reductase, domain 2"/>
    <property type="match status" value="1"/>
</dbReference>
<dbReference type="Pfam" id="PF01565">
    <property type="entry name" value="FAD_binding_4"/>
    <property type="match status" value="1"/>
</dbReference>
<dbReference type="SUPFAM" id="SSF56194">
    <property type="entry name" value="Uridine diphospho-N-Acetylenolpyruvylglucosamine reductase, MurB, C-terminal domain"/>
    <property type="match status" value="1"/>
</dbReference>
<evidence type="ECO:0000256" key="6">
    <source>
        <dbReference type="ARBA" id="ARBA00015188"/>
    </source>
</evidence>
<evidence type="ECO:0000256" key="18">
    <source>
        <dbReference type="ARBA" id="ARBA00048914"/>
    </source>
</evidence>
<dbReference type="Proteomes" id="UP000267035">
    <property type="component" value="Unassembled WGS sequence"/>
</dbReference>
<reference evidence="21 22" key="1">
    <citation type="submission" date="2018-10" db="EMBL/GenBank/DDBJ databases">
        <title>Comamonadaceae CDC group NO-1 genome sequencing and assembly.</title>
        <authorList>
            <person name="Bernier A.-M."/>
            <person name="Bernard K."/>
        </authorList>
    </citation>
    <scope>NUCLEOTIDE SEQUENCE [LARGE SCALE GENOMIC DNA]</scope>
    <source>
        <strain evidence="21 22">NML161473</strain>
    </source>
</reference>
<dbReference type="AlphaFoldDB" id="A0A3M6Q279"/>
<protein>
    <recommendedName>
        <fullName evidence="6 19">UDP-N-acetylenolpyruvoylglucosamine reductase</fullName>
        <ecNumber evidence="5 19">1.3.1.98</ecNumber>
    </recommendedName>
    <alternativeName>
        <fullName evidence="17 19">UDP-N-acetylmuramate dehydrogenase</fullName>
    </alternativeName>
</protein>
<keyword evidence="11 19" id="KW-0521">NADP</keyword>
<dbReference type="InterPro" id="IPR003170">
    <property type="entry name" value="MurB"/>
</dbReference>